<keyword evidence="3" id="KW-1185">Reference proteome</keyword>
<feature type="compositionally biased region" description="Basic and acidic residues" evidence="1">
    <location>
        <begin position="234"/>
        <end position="246"/>
    </location>
</feature>
<proteinExistence type="predicted"/>
<reference evidence="2 3" key="1">
    <citation type="submission" date="2018-05" db="EMBL/GenBank/DDBJ databases">
        <title>Genomic Encyclopedia of Type Strains, Phase IV (KMG-IV): sequencing the most valuable type-strain genomes for metagenomic binning, comparative biology and taxonomic classification.</title>
        <authorList>
            <person name="Goeker M."/>
        </authorList>
    </citation>
    <scope>NUCLEOTIDE SEQUENCE [LARGE SCALE GENOMIC DNA]</scope>
    <source>
        <strain evidence="2 3">DSM 44704</strain>
    </source>
</reference>
<evidence type="ECO:0000313" key="3">
    <source>
        <dbReference type="Proteomes" id="UP000247569"/>
    </source>
</evidence>
<accession>A0A318JL44</accession>
<dbReference type="AlphaFoldDB" id="A0A318JL44"/>
<dbReference type="Proteomes" id="UP000247569">
    <property type="component" value="Unassembled WGS sequence"/>
</dbReference>
<dbReference type="RefSeq" id="WP_040740849.1">
    <property type="nucleotide sequence ID" value="NZ_QJKF01000026.1"/>
</dbReference>
<evidence type="ECO:0000313" key="2">
    <source>
        <dbReference type="EMBL" id="PXX53939.1"/>
    </source>
</evidence>
<feature type="compositionally biased region" description="Polar residues" evidence="1">
    <location>
        <begin position="279"/>
        <end position="294"/>
    </location>
</feature>
<dbReference type="OrthoDB" id="10020076at2"/>
<name>A0A318JL44_9NOCA</name>
<comment type="caution">
    <text evidence="2">The sequence shown here is derived from an EMBL/GenBank/DDBJ whole genome shotgun (WGS) entry which is preliminary data.</text>
</comment>
<evidence type="ECO:0000256" key="1">
    <source>
        <dbReference type="SAM" id="MobiDB-lite"/>
    </source>
</evidence>
<sequence length="303" mass="33108">MTVPIGERDEYPEPRIIVHETPVVGAGTLPTGTLVHYLDFRTTPVILNDPVYTVREHTGNTATEELLEPSNSAGGYLLQDPVGRERHSDLLSRPGWYVASELPIDDDIDFYRLGQQGALAGLPPIAELDANYVRARALLPHRGDDFARSWAQGWHSRGRPDTPELAEWESALHKRYDFSTLDRFLTRLVVELRTDIERGLARTERLPVHGAVAEFLTGTAPLPRNRTLGELSDLAHEDRHTGEARARRGQVPPGGLDRDAVRTAAAGPLTAPPGARTTSPTTQPALPASATQAPTAPRAGRSN</sequence>
<organism evidence="2 3">
    <name type="scientific">Nocardia tenerifensis</name>
    <dbReference type="NCBI Taxonomy" id="228006"/>
    <lineage>
        <taxon>Bacteria</taxon>
        <taxon>Bacillati</taxon>
        <taxon>Actinomycetota</taxon>
        <taxon>Actinomycetes</taxon>
        <taxon>Mycobacteriales</taxon>
        <taxon>Nocardiaceae</taxon>
        <taxon>Nocardia</taxon>
    </lineage>
</organism>
<protein>
    <submittedName>
        <fullName evidence="2">Uncharacterized protein</fullName>
    </submittedName>
</protein>
<dbReference type="EMBL" id="QJKF01000026">
    <property type="protein sequence ID" value="PXX53939.1"/>
    <property type="molecule type" value="Genomic_DNA"/>
</dbReference>
<gene>
    <name evidence="2" type="ORF">DFR70_12660</name>
</gene>
<feature type="region of interest" description="Disordered" evidence="1">
    <location>
        <begin position="234"/>
        <end position="303"/>
    </location>
</feature>
<feature type="compositionally biased region" description="Low complexity" evidence="1">
    <location>
        <begin position="262"/>
        <end position="278"/>
    </location>
</feature>